<evidence type="ECO:0000256" key="2">
    <source>
        <dbReference type="ARBA" id="ARBA00004186"/>
    </source>
</evidence>
<accession>A0A1Y2F7R8</accession>
<evidence type="ECO:0000256" key="9">
    <source>
        <dbReference type="ARBA" id="ARBA00022701"/>
    </source>
</evidence>
<gene>
    <name evidence="19" type="ORF">BCR37DRAFT_394001</name>
</gene>
<dbReference type="GO" id="GO:0042729">
    <property type="term" value="C:DASH complex"/>
    <property type="evidence" value="ECO:0007669"/>
    <property type="project" value="InterPro"/>
</dbReference>
<comment type="similarity">
    <text evidence="4">Belongs to the DASH complex DAD2 family.</text>
</comment>
<keyword evidence="12" id="KW-0995">Kinetochore</keyword>
<evidence type="ECO:0000256" key="18">
    <source>
        <dbReference type="SAM" id="MobiDB-lite"/>
    </source>
</evidence>
<keyword evidence="10" id="KW-0498">Mitosis</keyword>
<evidence type="ECO:0000256" key="12">
    <source>
        <dbReference type="ARBA" id="ARBA00022838"/>
    </source>
</evidence>
<evidence type="ECO:0000256" key="13">
    <source>
        <dbReference type="ARBA" id="ARBA00023212"/>
    </source>
</evidence>
<sequence>MNSRASLFELKGRPSVSGSTSHNTVLATEESKQRRIQQRLAQKQQEYESLLQLKQHADSLLASMQQLETELGSLSQGTETVASVMANWANVFKAINMSTIGLQKQQEEQEAGEEQTESRTRHSDSEMPETLVRIPIQRE</sequence>
<evidence type="ECO:0000313" key="20">
    <source>
        <dbReference type="Proteomes" id="UP000193685"/>
    </source>
</evidence>
<dbReference type="GO" id="GO:0005874">
    <property type="term" value="C:microtubule"/>
    <property type="evidence" value="ECO:0007669"/>
    <property type="project" value="UniProtKB-KW"/>
</dbReference>
<keyword evidence="11" id="KW-0159">Chromosome partition</keyword>
<protein>
    <recommendedName>
        <fullName evidence="5">DASH complex subunit DAD2</fullName>
    </recommendedName>
    <alternativeName>
        <fullName evidence="17">Outer kinetochore protein DAD2</fullName>
    </alternativeName>
</protein>
<evidence type="ECO:0000256" key="16">
    <source>
        <dbReference type="ARBA" id="ARBA00023328"/>
    </source>
</evidence>
<dbReference type="Pfam" id="PF08654">
    <property type="entry name" value="DASH_Dad2"/>
    <property type="match status" value="1"/>
</dbReference>
<evidence type="ECO:0000256" key="6">
    <source>
        <dbReference type="ARBA" id="ARBA00022454"/>
    </source>
</evidence>
<dbReference type="InterPro" id="IPR013963">
    <property type="entry name" value="DASH_Dad2"/>
</dbReference>
<dbReference type="AlphaFoldDB" id="A0A1Y2F7R8"/>
<keyword evidence="20" id="KW-1185">Reference proteome</keyword>
<keyword evidence="8" id="KW-0132">Cell division</keyword>
<feature type="compositionally biased region" description="Basic and acidic residues" evidence="18">
    <location>
        <begin position="116"/>
        <end position="125"/>
    </location>
</feature>
<evidence type="ECO:0000256" key="11">
    <source>
        <dbReference type="ARBA" id="ARBA00022829"/>
    </source>
</evidence>
<keyword evidence="15" id="KW-0131">Cell cycle</keyword>
<evidence type="ECO:0000256" key="15">
    <source>
        <dbReference type="ARBA" id="ARBA00023306"/>
    </source>
</evidence>
<comment type="caution">
    <text evidence="19">The sequence shown here is derived from an EMBL/GenBank/DDBJ whole genome shotgun (WGS) entry which is preliminary data.</text>
</comment>
<feature type="region of interest" description="Disordered" evidence="18">
    <location>
        <begin position="1"/>
        <end position="40"/>
    </location>
</feature>
<dbReference type="PANTHER" id="PTHR28036">
    <property type="entry name" value="DASH COMPLEX SUBUNIT DAD2"/>
    <property type="match status" value="1"/>
</dbReference>
<evidence type="ECO:0000256" key="7">
    <source>
        <dbReference type="ARBA" id="ARBA00022490"/>
    </source>
</evidence>
<feature type="region of interest" description="Disordered" evidence="18">
    <location>
        <begin position="103"/>
        <end position="139"/>
    </location>
</feature>
<evidence type="ECO:0000256" key="10">
    <source>
        <dbReference type="ARBA" id="ARBA00022776"/>
    </source>
</evidence>
<proteinExistence type="inferred from homology"/>
<dbReference type="RefSeq" id="XP_040724067.1">
    <property type="nucleotide sequence ID" value="XM_040871389.1"/>
</dbReference>
<dbReference type="GO" id="GO:0044732">
    <property type="term" value="C:mitotic spindle pole body"/>
    <property type="evidence" value="ECO:0007669"/>
    <property type="project" value="TreeGrafter"/>
</dbReference>
<evidence type="ECO:0000256" key="5">
    <source>
        <dbReference type="ARBA" id="ARBA00020260"/>
    </source>
</evidence>
<evidence type="ECO:0000256" key="1">
    <source>
        <dbReference type="ARBA" id="ARBA00004123"/>
    </source>
</evidence>
<dbReference type="GO" id="GO:0000278">
    <property type="term" value="P:mitotic cell cycle"/>
    <property type="evidence" value="ECO:0007669"/>
    <property type="project" value="InterPro"/>
</dbReference>
<evidence type="ECO:0000256" key="8">
    <source>
        <dbReference type="ARBA" id="ARBA00022618"/>
    </source>
</evidence>
<dbReference type="GO" id="GO:0008608">
    <property type="term" value="P:attachment of spindle microtubules to kinetochore"/>
    <property type="evidence" value="ECO:0007669"/>
    <property type="project" value="TreeGrafter"/>
</dbReference>
<keyword evidence="16" id="KW-0137">Centromere</keyword>
<dbReference type="PANTHER" id="PTHR28036:SF1">
    <property type="entry name" value="DASH COMPLEX SUBUNIT DAD2"/>
    <property type="match status" value="1"/>
</dbReference>
<keyword evidence="7" id="KW-0963">Cytoplasm</keyword>
<name>A0A1Y2F7R8_PROLT</name>
<dbReference type="GO" id="GO:0051301">
    <property type="term" value="P:cell division"/>
    <property type="evidence" value="ECO:0007669"/>
    <property type="project" value="UniProtKB-KW"/>
</dbReference>
<dbReference type="Proteomes" id="UP000193685">
    <property type="component" value="Unassembled WGS sequence"/>
</dbReference>
<dbReference type="OMA" id="QAINMAS"/>
<evidence type="ECO:0000256" key="14">
    <source>
        <dbReference type="ARBA" id="ARBA00023242"/>
    </source>
</evidence>
<evidence type="ECO:0000256" key="3">
    <source>
        <dbReference type="ARBA" id="ARBA00004629"/>
    </source>
</evidence>
<keyword evidence="13" id="KW-0206">Cytoskeleton</keyword>
<evidence type="ECO:0000313" key="19">
    <source>
        <dbReference type="EMBL" id="ORY79933.1"/>
    </source>
</evidence>
<evidence type="ECO:0000256" key="4">
    <source>
        <dbReference type="ARBA" id="ARBA00005501"/>
    </source>
</evidence>
<comment type="subcellular location">
    <subcellularLocation>
        <location evidence="3">Chromosome</location>
        <location evidence="3">Centromere</location>
        <location evidence="3">Kinetochore</location>
    </subcellularLocation>
    <subcellularLocation>
        <location evidence="2">Cytoplasm</location>
        <location evidence="2">Cytoskeleton</location>
        <location evidence="2">Spindle</location>
    </subcellularLocation>
    <subcellularLocation>
        <location evidence="1">Nucleus</location>
    </subcellularLocation>
</comment>
<reference evidence="19 20" key="1">
    <citation type="submission" date="2016-07" db="EMBL/GenBank/DDBJ databases">
        <title>Pervasive Adenine N6-methylation of Active Genes in Fungi.</title>
        <authorList>
            <consortium name="DOE Joint Genome Institute"/>
            <person name="Mondo S.J."/>
            <person name="Dannebaum R.O."/>
            <person name="Kuo R.C."/>
            <person name="Labutti K."/>
            <person name="Haridas S."/>
            <person name="Kuo A."/>
            <person name="Salamov A."/>
            <person name="Ahrendt S.R."/>
            <person name="Lipzen A."/>
            <person name="Sullivan W."/>
            <person name="Andreopoulos W.B."/>
            <person name="Clum A."/>
            <person name="Lindquist E."/>
            <person name="Daum C."/>
            <person name="Ramamoorthy G.K."/>
            <person name="Gryganskyi A."/>
            <person name="Culley D."/>
            <person name="Magnuson J.K."/>
            <person name="James T.Y."/>
            <person name="O'Malley M.A."/>
            <person name="Stajich J.E."/>
            <person name="Spatafora J.W."/>
            <person name="Visel A."/>
            <person name="Grigoriev I.V."/>
        </authorList>
    </citation>
    <scope>NUCLEOTIDE SEQUENCE [LARGE SCALE GENOMIC DNA]</scope>
    <source>
        <strain evidence="19 20">12-1054</strain>
    </source>
</reference>
<feature type="compositionally biased region" description="Polar residues" evidence="18">
    <location>
        <begin position="16"/>
        <end position="26"/>
    </location>
</feature>
<keyword evidence="9" id="KW-0493">Microtubule</keyword>
<evidence type="ECO:0000256" key="17">
    <source>
        <dbReference type="ARBA" id="ARBA00030568"/>
    </source>
</evidence>
<keyword evidence="6" id="KW-0158">Chromosome</keyword>
<organism evidence="19 20">
    <name type="scientific">Protomyces lactucae-debilis</name>
    <dbReference type="NCBI Taxonomy" id="2754530"/>
    <lineage>
        <taxon>Eukaryota</taxon>
        <taxon>Fungi</taxon>
        <taxon>Dikarya</taxon>
        <taxon>Ascomycota</taxon>
        <taxon>Taphrinomycotina</taxon>
        <taxon>Taphrinomycetes</taxon>
        <taxon>Taphrinales</taxon>
        <taxon>Protomycetaceae</taxon>
        <taxon>Protomyces</taxon>
    </lineage>
</organism>
<dbReference type="GeneID" id="63787988"/>
<dbReference type="GO" id="GO:1990023">
    <property type="term" value="C:mitotic spindle midzone"/>
    <property type="evidence" value="ECO:0007669"/>
    <property type="project" value="TreeGrafter"/>
</dbReference>
<dbReference type="STRING" id="56484.A0A1Y2F7R8"/>
<dbReference type="OrthoDB" id="3230169at2759"/>
<dbReference type="EMBL" id="MCFI01000014">
    <property type="protein sequence ID" value="ORY79933.1"/>
    <property type="molecule type" value="Genomic_DNA"/>
</dbReference>
<keyword evidence="14" id="KW-0539">Nucleus</keyword>